<dbReference type="InterPro" id="IPR001623">
    <property type="entry name" value="DnaJ_domain"/>
</dbReference>
<dbReference type="PANTHER" id="PTHR24074">
    <property type="entry name" value="CO-CHAPERONE PROTEIN DJLA"/>
    <property type="match status" value="1"/>
</dbReference>
<organism evidence="2 3">
    <name type="scientific">Dichotomicrobium thermohalophilum</name>
    <dbReference type="NCBI Taxonomy" id="933063"/>
    <lineage>
        <taxon>Bacteria</taxon>
        <taxon>Pseudomonadati</taxon>
        <taxon>Pseudomonadota</taxon>
        <taxon>Alphaproteobacteria</taxon>
        <taxon>Hyphomicrobiales</taxon>
        <taxon>Hyphomicrobiaceae</taxon>
        <taxon>Dichotomicrobium</taxon>
    </lineage>
</organism>
<reference evidence="2 3" key="1">
    <citation type="submission" date="2018-08" db="EMBL/GenBank/DDBJ databases">
        <title>Genomic Encyclopedia of Archaeal and Bacterial Type Strains, Phase II (KMG-II): from individual species to whole genera.</title>
        <authorList>
            <person name="Goeker M."/>
        </authorList>
    </citation>
    <scope>NUCLEOTIDE SEQUENCE [LARGE SCALE GENOMIC DNA]</scope>
    <source>
        <strain evidence="2 3">DSM 5002</strain>
    </source>
</reference>
<dbReference type="Gene3D" id="1.10.3680.10">
    <property type="entry name" value="TerB-like"/>
    <property type="match status" value="1"/>
</dbReference>
<proteinExistence type="predicted"/>
<dbReference type="SMART" id="SM00271">
    <property type="entry name" value="DnaJ"/>
    <property type="match status" value="1"/>
</dbReference>
<dbReference type="InterPro" id="IPR036869">
    <property type="entry name" value="J_dom_sf"/>
</dbReference>
<feature type="domain" description="J" evidence="1">
    <location>
        <begin position="175"/>
        <end position="239"/>
    </location>
</feature>
<dbReference type="EMBL" id="QXDF01000001">
    <property type="protein sequence ID" value="RIA56695.1"/>
    <property type="molecule type" value="Genomic_DNA"/>
</dbReference>
<dbReference type="RefSeq" id="WP_119061463.1">
    <property type="nucleotide sequence ID" value="NZ_QXDF01000001.1"/>
</dbReference>
<dbReference type="SUPFAM" id="SSF158682">
    <property type="entry name" value="TerB-like"/>
    <property type="match status" value="1"/>
</dbReference>
<name>A0A397QA74_9HYPH</name>
<dbReference type="PROSITE" id="PS50076">
    <property type="entry name" value="DNAJ_2"/>
    <property type="match status" value="1"/>
</dbReference>
<evidence type="ECO:0000313" key="2">
    <source>
        <dbReference type="EMBL" id="RIA56695.1"/>
    </source>
</evidence>
<dbReference type="CDD" id="cd06257">
    <property type="entry name" value="DnaJ"/>
    <property type="match status" value="1"/>
</dbReference>
<dbReference type="AlphaFoldDB" id="A0A397QA74"/>
<dbReference type="Pfam" id="PF00226">
    <property type="entry name" value="DnaJ"/>
    <property type="match status" value="1"/>
</dbReference>
<dbReference type="CDD" id="cd07316">
    <property type="entry name" value="terB_like_DjlA"/>
    <property type="match status" value="1"/>
</dbReference>
<dbReference type="InterPro" id="IPR050817">
    <property type="entry name" value="DjlA_DnaK_co-chaperone"/>
</dbReference>
<dbReference type="PRINTS" id="PR00625">
    <property type="entry name" value="JDOMAIN"/>
</dbReference>
<protein>
    <submittedName>
        <fullName evidence="2">DnaJ like chaperone protein</fullName>
    </submittedName>
</protein>
<dbReference type="InterPro" id="IPR007791">
    <property type="entry name" value="DjlA_N"/>
</dbReference>
<dbReference type="InterPro" id="IPR029024">
    <property type="entry name" value="TerB-like"/>
</dbReference>
<dbReference type="Proteomes" id="UP000266273">
    <property type="component" value="Unassembled WGS sequence"/>
</dbReference>
<dbReference type="OrthoDB" id="9782583at2"/>
<sequence>MSIWGKIAGAATGLAIGGPLGALLGGLAGHYAIDRENDEAADLQEREVAFSMGVIALGAKMAKADGVVTKDEVSAFKDVFKVPDSELKNVARLFNLAKKDVAGYESYAKQLARLFQDDRETLKAVLDGLFHIAKADEVIHPSEEDYLASVARIFGFSDTEFAYIRARHVHAKERSPYDVLEVDPSISDEELKKHYRKLVRENHPDRLMARGVPEEFVEIANNKIAAINQAYDEIAKERGL</sequence>
<gene>
    <name evidence="2" type="ORF">BXY53_1802</name>
</gene>
<dbReference type="Gene3D" id="1.10.287.110">
    <property type="entry name" value="DnaJ domain"/>
    <property type="match status" value="1"/>
</dbReference>
<comment type="caution">
    <text evidence="2">The sequence shown here is derived from an EMBL/GenBank/DDBJ whole genome shotgun (WGS) entry which is preliminary data.</text>
</comment>
<evidence type="ECO:0000313" key="3">
    <source>
        <dbReference type="Proteomes" id="UP000266273"/>
    </source>
</evidence>
<keyword evidence="3" id="KW-1185">Reference proteome</keyword>
<dbReference type="Pfam" id="PF05099">
    <property type="entry name" value="TerB"/>
    <property type="match status" value="1"/>
</dbReference>
<accession>A0A397QA74</accession>
<dbReference type="SUPFAM" id="SSF46565">
    <property type="entry name" value="Chaperone J-domain"/>
    <property type="match status" value="1"/>
</dbReference>
<evidence type="ECO:0000259" key="1">
    <source>
        <dbReference type="PROSITE" id="PS50076"/>
    </source>
</evidence>